<reference evidence="2 3" key="1">
    <citation type="submission" date="2015-12" db="EMBL/GenBank/DDBJ databases">
        <title>Draft genome of the nematode, Onchocerca flexuosa.</title>
        <authorList>
            <person name="Mitreva M."/>
        </authorList>
    </citation>
    <scope>NUCLEOTIDE SEQUENCE [LARGE SCALE GENOMIC DNA]</scope>
    <source>
        <strain evidence="2">Red Deer</strain>
    </source>
</reference>
<feature type="non-terminal residue" evidence="2">
    <location>
        <position position="1"/>
    </location>
</feature>
<keyword evidence="1" id="KW-1133">Transmembrane helix</keyword>
<dbReference type="OrthoDB" id="5868992at2759"/>
<gene>
    <name evidence="2" type="ORF">X798_05819</name>
</gene>
<dbReference type="Proteomes" id="UP000242913">
    <property type="component" value="Unassembled WGS sequence"/>
</dbReference>
<keyword evidence="3" id="KW-1185">Reference proteome</keyword>
<keyword evidence="1" id="KW-0472">Membrane</keyword>
<feature type="transmembrane region" description="Helical" evidence="1">
    <location>
        <begin position="165"/>
        <end position="187"/>
    </location>
</feature>
<dbReference type="EMBL" id="KZ270040">
    <property type="protein sequence ID" value="OZC07183.1"/>
    <property type="molecule type" value="Genomic_DNA"/>
</dbReference>
<evidence type="ECO:0000256" key="1">
    <source>
        <dbReference type="SAM" id="Phobius"/>
    </source>
</evidence>
<dbReference type="AlphaFoldDB" id="A0A238BPH8"/>
<sequence>SWSSEAEINYQQNNYTTRSLVLHHQQDDKNDILPIGDIENGGDSEIVSSLYNSDTTKDDDLNSDSDEEFAVHACLRGLIKSKSISSIQKNDYSIPISYTDEKLLDSNEFIKTSNGKNLDDRYRFIDIKSISDEETSASSAPYFSRNQAYRNYRTAIFEVIKNFNLILNLINKQSLIIPFLLYIILFIQKKKINIDNV</sequence>
<proteinExistence type="predicted"/>
<evidence type="ECO:0000313" key="2">
    <source>
        <dbReference type="EMBL" id="OZC07183.1"/>
    </source>
</evidence>
<keyword evidence="1" id="KW-0812">Transmembrane</keyword>
<accession>A0A238BPH8</accession>
<organism evidence="2 3">
    <name type="scientific">Onchocerca flexuosa</name>
    <dbReference type="NCBI Taxonomy" id="387005"/>
    <lineage>
        <taxon>Eukaryota</taxon>
        <taxon>Metazoa</taxon>
        <taxon>Ecdysozoa</taxon>
        <taxon>Nematoda</taxon>
        <taxon>Chromadorea</taxon>
        <taxon>Rhabditida</taxon>
        <taxon>Spirurina</taxon>
        <taxon>Spiruromorpha</taxon>
        <taxon>Filarioidea</taxon>
        <taxon>Onchocercidae</taxon>
        <taxon>Onchocerca</taxon>
    </lineage>
</organism>
<evidence type="ECO:0000313" key="3">
    <source>
        <dbReference type="Proteomes" id="UP000242913"/>
    </source>
</evidence>
<protein>
    <submittedName>
        <fullName evidence="2">Uncharacterized protein</fullName>
    </submittedName>
</protein>
<name>A0A238BPH8_9BILA</name>